<dbReference type="Proteomes" id="UP000236546">
    <property type="component" value="Unassembled WGS sequence"/>
</dbReference>
<dbReference type="InterPro" id="IPR008030">
    <property type="entry name" value="NmrA-like"/>
</dbReference>
<dbReference type="Gene3D" id="3.40.50.720">
    <property type="entry name" value="NAD(P)-binding Rossmann-like Domain"/>
    <property type="match status" value="1"/>
</dbReference>
<proteinExistence type="predicted"/>
<dbReference type="Gene3D" id="3.90.25.10">
    <property type="entry name" value="UDP-galactose 4-epimerase, domain 1"/>
    <property type="match status" value="1"/>
</dbReference>
<dbReference type="Pfam" id="PF05368">
    <property type="entry name" value="NmrA"/>
    <property type="match status" value="1"/>
</dbReference>
<evidence type="ECO:0000259" key="3">
    <source>
        <dbReference type="Pfam" id="PF05368"/>
    </source>
</evidence>
<dbReference type="PANTHER" id="PTHR47706">
    <property type="entry name" value="NMRA-LIKE FAMILY PROTEIN"/>
    <property type="match status" value="1"/>
</dbReference>
<comment type="caution">
    <text evidence="4">The sequence shown here is derived from an EMBL/GenBank/DDBJ whole genome shotgun (WGS) entry which is preliminary data.</text>
</comment>
<dbReference type="SUPFAM" id="SSF51735">
    <property type="entry name" value="NAD(P)-binding Rossmann-fold domains"/>
    <property type="match status" value="1"/>
</dbReference>
<keyword evidence="1" id="KW-0521">NADP</keyword>
<feature type="domain" description="NmrA-like" evidence="3">
    <location>
        <begin position="4"/>
        <end position="240"/>
    </location>
</feature>
<keyword evidence="2" id="KW-0560">Oxidoreductase</keyword>
<evidence type="ECO:0000256" key="1">
    <source>
        <dbReference type="ARBA" id="ARBA00022857"/>
    </source>
</evidence>
<gene>
    <name evidence="4" type="ORF">TGAMA5MH_03093</name>
</gene>
<evidence type="ECO:0000256" key="2">
    <source>
        <dbReference type="ARBA" id="ARBA00023002"/>
    </source>
</evidence>
<reference evidence="4 5" key="1">
    <citation type="submission" date="2017-02" db="EMBL/GenBank/DDBJ databases">
        <title>Genomes of Trichoderma spp. with biocontrol activity.</title>
        <authorList>
            <person name="Gardiner D."/>
            <person name="Kazan K."/>
            <person name="Vos C."/>
            <person name="Harvey P."/>
        </authorList>
    </citation>
    <scope>NUCLEOTIDE SEQUENCE [LARGE SCALE GENOMIC DNA]</scope>
    <source>
        <strain evidence="4 5">A5MH</strain>
    </source>
</reference>
<protein>
    <recommendedName>
        <fullName evidence="3">NmrA-like domain-containing protein</fullName>
    </recommendedName>
</protein>
<sequence>MAFKKVVLAGASGNLGTRILRNLLESADLVFQVTVLTRSKTNGAESFLSSAGLPLSSPNKPSVVSVEYNDHPALVQSLKGHDVLIAALAGTAQEASVRRINPSQYTLDMLHPAAQALFQDEWPDAYPFVLAQRYKMLAEAGNPTSYTGILTSMFLDVFLETALFGAYDIRGRKSTLVDDGDAFFTACSTDFIAASVVAVLKLPEEATKNKRIPIAEVRTTGNELVKAIDEVFGIEMNVQYKSSDQMSRERRIALAAGNARAAYALTVAKLAGDGSGPGDLIDGLEFDADGALAFQRKPLKELILLIKQRMLQV</sequence>
<dbReference type="GO" id="GO:0016491">
    <property type="term" value="F:oxidoreductase activity"/>
    <property type="evidence" value="ECO:0007669"/>
    <property type="project" value="UniProtKB-KW"/>
</dbReference>
<dbReference type="PANTHER" id="PTHR47706:SF9">
    <property type="entry name" value="NMRA-LIKE DOMAIN-CONTAINING PROTEIN-RELATED"/>
    <property type="match status" value="1"/>
</dbReference>
<dbReference type="OrthoDB" id="9974981at2759"/>
<dbReference type="InterPro" id="IPR051609">
    <property type="entry name" value="NmrA/Isoflavone_reductase-like"/>
</dbReference>
<dbReference type="InterPro" id="IPR036291">
    <property type="entry name" value="NAD(P)-bd_dom_sf"/>
</dbReference>
<name>A0A2K0THQ3_9HYPO</name>
<evidence type="ECO:0000313" key="5">
    <source>
        <dbReference type="Proteomes" id="UP000236546"/>
    </source>
</evidence>
<accession>A0A2K0THQ3</accession>
<dbReference type="EMBL" id="MTYH01000026">
    <property type="protein sequence ID" value="PNP45044.1"/>
    <property type="molecule type" value="Genomic_DNA"/>
</dbReference>
<evidence type="ECO:0000313" key="4">
    <source>
        <dbReference type="EMBL" id="PNP45044.1"/>
    </source>
</evidence>
<organism evidence="4 5">
    <name type="scientific">Trichoderma gamsii</name>
    <dbReference type="NCBI Taxonomy" id="398673"/>
    <lineage>
        <taxon>Eukaryota</taxon>
        <taxon>Fungi</taxon>
        <taxon>Dikarya</taxon>
        <taxon>Ascomycota</taxon>
        <taxon>Pezizomycotina</taxon>
        <taxon>Sordariomycetes</taxon>
        <taxon>Hypocreomycetidae</taxon>
        <taxon>Hypocreales</taxon>
        <taxon>Hypocreaceae</taxon>
        <taxon>Trichoderma</taxon>
    </lineage>
</organism>
<dbReference type="AlphaFoldDB" id="A0A2K0THQ3"/>